<accession>A0A392R440</accession>
<organism evidence="1 2">
    <name type="scientific">Trifolium medium</name>
    <dbReference type="NCBI Taxonomy" id="97028"/>
    <lineage>
        <taxon>Eukaryota</taxon>
        <taxon>Viridiplantae</taxon>
        <taxon>Streptophyta</taxon>
        <taxon>Embryophyta</taxon>
        <taxon>Tracheophyta</taxon>
        <taxon>Spermatophyta</taxon>
        <taxon>Magnoliopsida</taxon>
        <taxon>eudicotyledons</taxon>
        <taxon>Gunneridae</taxon>
        <taxon>Pentapetalae</taxon>
        <taxon>rosids</taxon>
        <taxon>fabids</taxon>
        <taxon>Fabales</taxon>
        <taxon>Fabaceae</taxon>
        <taxon>Papilionoideae</taxon>
        <taxon>50 kb inversion clade</taxon>
        <taxon>NPAAA clade</taxon>
        <taxon>Hologalegina</taxon>
        <taxon>IRL clade</taxon>
        <taxon>Trifolieae</taxon>
        <taxon>Trifolium</taxon>
    </lineage>
</organism>
<protein>
    <submittedName>
        <fullName evidence="1">Uncharacterized protein</fullName>
    </submittedName>
</protein>
<keyword evidence="2" id="KW-1185">Reference proteome</keyword>
<feature type="non-terminal residue" evidence="1">
    <location>
        <position position="42"/>
    </location>
</feature>
<reference evidence="1 2" key="1">
    <citation type="journal article" date="2018" name="Front. Plant Sci.">
        <title>Red Clover (Trifolium pratense) and Zigzag Clover (T. medium) - A Picture of Genomic Similarities and Differences.</title>
        <authorList>
            <person name="Dluhosova J."/>
            <person name="Istvanek J."/>
            <person name="Nedelnik J."/>
            <person name="Repkova J."/>
        </authorList>
    </citation>
    <scope>NUCLEOTIDE SEQUENCE [LARGE SCALE GENOMIC DNA]</scope>
    <source>
        <strain evidence="2">cv. 10/8</strain>
        <tissue evidence="1">Leaf</tissue>
    </source>
</reference>
<evidence type="ECO:0000313" key="2">
    <source>
        <dbReference type="Proteomes" id="UP000265520"/>
    </source>
</evidence>
<comment type="caution">
    <text evidence="1">The sequence shown here is derived from an EMBL/GenBank/DDBJ whole genome shotgun (WGS) entry which is preliminary data.</text>
</comment>
<dbReference type="EMBL" id="LXQA010178631">
    <property type="protein sequence ID" value="MCI30315.1"/>
    <property type="molecule type" value="Genomic_DNA"/>
</dbReference>
<proteinExistence type="predicted"/>
<dbReference type="Proteomes" id="UP000265520">
    <property type="component" value="Unassembled WGS sequence"/>
</dbReference>
<sequence length="42" mass="4871">MILRPIVPQLENLFATKLFVWPNVYPVHPLKRIGSLSPEWLG</sequence>
<evidence type="ECO:0000313" key="1">
    <source>
        <dbReference type="EMBL" id="MCI30315.1"/>
    </source>
</evidence>
<name>A0A392R440_9FABA</name>
<dbReference type="AlphaFoldDB" id="A0A392R440"/>